<accession>S0KNE9</accession>
<evidence type="ECO:0000256" key="5">
    <source>
        <dbReference type="ARBA" id="ARBA00023136"/>
    </source>
</evidence>
<dbReference type="SMART" id="SM00849">
    <property type="entry name" value="Lactamase_B"/>
    <property type="match status" value="1"/>
</dbReference>
<feature type="transmembrane region" description="Helical" evidence="6">
    <location>
        <begin position="446"/>
        <end position="464"/>
    </location>
</feature>
<evidence type="ECO:0000256" key="6">
    <source>
        <dbReference type="SAM" id="Phobius"/>
    </source>
</evidence>
<dbReference type="SUPFAM" id="SSF56281">
    <property type="entry name" value="Metallo-hydrolase/oxidoreductase"/>
    <property type="match status" value="1"/>
</dbReference>
<gene>
    <name evidence="8" type="ORF">OMK_00900</name>
</gene>
<feature type="transmembrane region" description="Helical" evidence="6">
    <location>
        <begin position="375"/>
        <end position="399"/>
    </location>
</feature>
<keyword evidence="2" id="KW-1003">Cell membrane</keyword>
<dbReference type="Gene3D" id="3.60.15.10">
    <property type="entry name" value="Ribonuclease Z/Hydroxyacylglutathione hydrolase-like"/>
    <property type="match status" value="1"/>
</dbReference>
<feature type="domain" description="Metallo-beta-lactamase" evidence="7">
    <location>
        <begin position="475"/>
        <end position="681"/>
    </location>
</feature>
<sequence>MVLIICSIYLKQPLLLLLLSLYCIYFCCSRQFKLLLVVGICSFFIVPRCLIILEKTDKSYSQKQQFVLKIEEDSLKINGDSLSFSGTNSRQERFSCYYRIKNKEEKDYLIQKPIAQNFVTVYGQFSKGRKQRNLGGFDQVKYLRSHHYCGNLNVEKLQWQTKKSFNFRQIRASCIRQLKQKLPNKTRAYLSALFLGYKDQDFKETQAVLSPTGILHFFSISGLHVHIFLGTFLYFLQFLRLTLKQSLPLLILFGGIIVLFSGGGIGIWRATLSFFLGIATKLAPLSLSQLDKFSIVLLLCLFKDPLLIFQMGGQLSFIMALLLLTTDNTKSTFKSLKKSCWLTLLALPLISFYFYEWPILGGVFTIILLPIFKFFLLPVGFIIMVGSFFITDSFFASLFENFIQFFENILNITTFFTLPIGWLPPFFVLFLMLLGVFLYQRKYPRWLVVVLLVFLPFMVNRLLFPLMTVFVDVGQGDAILFKSRFNREVILVDTGGKLLFETRDWQRKIQNSNAQNTLIPVLKSLGITRIDKVFITHGDTDHMGDLEEVLHHFNVKQLILGDGSQNHKNMVKTLKKLPRKTALRVVKGKSFVNGIFPMYVFAPIHGQGENEDSLVLQIQIRKQRFLLTGDLHQAGEEQLVKDYPNLKSDVLKLGHHGSRTSSSLKFIRTVAPKTAIISCGLNNQFGHPHKEVLRGLNENQIQTLRTDQHGMIYFKWRIFQSEATPVVIQESPSSK</sequence>
<name>S0KNE9_9ENTE</name>
<dbReference type="eggNOG" id="COG2333">
    <property type="taxonomic scope" value="Bacteria"/>
</dbReference>
<dbReference type="PANTHER" id="PTHR30619">
    <property type="entry name" value="DNA INTERNALIZATION/COMPETENCE PROTEIN COMEC/REC2"/>
    <property type="match status" value="1"/>
</dbReference>
<dbReference type="PATRIC" id="fig|1139219.3.peg.866"/>
<dbReference type="InterPro" id="IPR052159">
    <property type="entry name" value="Competence_DNA_uptake"/>
</dbReference>
<dbReference type="InterPro" id="IPR001279">
    <property type="entry name" value="Metallo-B-lactamas"/>
</dbReference>
<dbReference type="STRING" id="44009.RV01_GL001074"/>
<dbReference type="InterPro" id="IPR004477">
    <property type="entry name" value="ComEC_N"/>
</dbReference>
<dbReference type="InterPro" id="IPR035681">
    <property type="entry name" value="ComA-like_MBL"/>
</dbReference>
<feature type="transmembrane region" description="Helical" evidence="6">
    <location>
        <begin position="12"/>
        <end position="28"/>
    </location>
</feature>
<dbReference type="InterPro" id="IPR004797">
    <property type="entry name" value="Competence_ComEC/Rec2"/>
</dbReference>
<organism evidence="8 9">
    <name type="scientific">Enterococcus dispar ATCC 51266</name>
    <dbReference type="NCBI Taxonomy" id="1139219"/>
    <lineage>
        <taxon>Bacteria</taxon>
        <taxon>Bacillati</taxon>
        <taxon>Bacillota</taxon>
        <taxon>Bacilli</taxon>
        <taxon>Lactobacillales</taxon>
        <taxon>Enterococcaceae</taxon>
        <taxon>Enterococcus</taxon>
    </lineage>
</organism>
<dbReference type="CDD" id="cd07731">
    <property type="entry name" value="ComA-like_MBL-fold"/>
    <property type="match status" value="1"/>
</dbReference>
<keyword evidence="3 6" id="KW-0812">Transmembrane</keyword>
<evidence type="ECO:0000259" key="7">
    <source>
        <dbReference type="SMART" id="SM00849"/>
    </source>
</evidence>
<dbReference type="OrthoDB" id="9761531at2"/>
<comment type="subcellular location">
    <subcellularLocation>
        <location evidence="1">Cell membrane</location>
        <topology evidence="1">Multi-pass membrane protein</topology>
    </subcellularLocation>
</comment>
<proteinExistence type="predicted"/>
<feature type="transmembrane region" description="Helical" evidence="6">
    <location>
        <begin position="247"/>
        <end position="268"/>
    </location>
</feature>
<evidence type="ECO:0000313" key="9">
    <source>
        <dbReference type="Proteomes" id="UP000014127"/>
    </source>
</evidence>
<feature type="transmembrane region" description="Helical" evidence="6">
    <location>
        <begin position="214"/>
        <end position="235"/>
    </location>
</feature>
<dbReference type="GO" id="GO:0030420">
    <property type="term" value="P:establishment of competence for transformation"/>
    <property type="evidence" value="ECO:0007669"/>
    <property type="project" value="InterPro"/>
</dbReference>
<reference evidence="8 9" key="1">
    <citation type="submission" date="2013-03" db="EMBL/GenBank/DDBJ databases">
        <title>The Genome Sequence of Enterococcus dispar ATCC_51266 (Illumina only assembly).</title>
        <authorList>
            <consortium name="The Broad Institute Genomics Platform"/>
            <consortium name="The Broad Institute Genome Sequencing Center for Infectious Disease"/>
            <person name="Earl A."/>
            <person name="Russ C."/>
            <person name="Gilmore M."/>
            <person name="Surin D."/>
            <person name="Walker B."/>
            <person name="Young S."/>
            <person name="Zeng Q."/>
            <person name="Gargeya S."/>
            <person name="Fitzgerald M."/>
            <person name="Haas B."/>
            <person name="Abouelleil A."/>
            <person name="Allen A.W."/>
            <person name="Alvarado L."/>
            <person name="Arachchi H.M."/>
            <person name="Berlin A.M."/>
            <person name="Chapman S.B."/>
            <person name="Gainer-Dewar J."/>
            <person name="Goldberg J."/>
            <person name="Griggs A."/>
            <person name="Gujja S."/>
            <person name="Hansen M."/>
            <person name="Howarth C."/>
            <person name="Imamovic A."/>
            <person name="Ireland A."/>
            <person name="Larimer J."/>
            <person name="McCowan C."/>
            <person name="Murphy C."/>
            <person name="Pearson M."/>
            <person name="Poon T.W."/>
            <person name="Priest M."/>
            <person name="Roberts A."/>
            <person name="Saif S."/>
            <person name="Shea T."/>
            <person name="Sisk P."/>
            <person name="Sykes S."/>
            <person name="Wortman J."/>
            <person name="Nusbaum C."/>
            <person name="Birren B."/>
        </authorList>
    </citation>
    <scope>NUCLEOTIDE SEQUENCE [LARGE SCALE GENOMIC DNA]</scope>
    <source>
        <strain evidence="8 9">ATCC 51266</strain>
    </source>
</reference>
<dbReference type="InterPro" id="IPR036866">
    <property type="entry name" value="RibonucZ/Hydroxyglut_hydro"/>
</dbReference>
<dbReference type="NCBIfam" id="TIGR00361">
    <property type="entry name" value="ComEC_Rec2"/>
    <property type="match status" value="1"/>
</dbReference>
<dbReference type="AlphaFoldDB" id="S0KNE9"/>
<evidence type="ECO:0000256" key="1">
    <source>
        <dbReference type="ARBA" id="ARBA00004651"/>
    </source>
</evidence>
<evidence type="ECO:0000256" key="4">
    <source>
        <dbReference type="ARBA" id="ARBA00022989"/>
    </source>
</evidence>
<evidence type="ECO:0000256" key="3">
    <source>
        <dbReference type="ARBA" id="ARBA00022692"/>
    </source>
</evidence>
<feature type="transmembrane region" description="Helical" evidence="6">
    <location>
        <begin position="306"/>
        <end position="325"/>
    </location>
</feature>
<comment type="caution">
    <text evidence="8">The sequence shown here is derived from an EMBL/GenBank/DDBJ whole genome shotgun (WGS) entry which is preliminary data.</text>
</comment>
<dbReference type="RefSeq" id="WP_016172081.1">
    <property type="nucleotide sequence ID" value="NZ_ASWK01000001.1"/>
</dbReference>
<evidence type="ECO:0000313" key="8">
    <source>
        <dbReference type="EMBL" id="EOT42540.1"/>
    </source>
</evidence>
<keyword evidence="9" id="KW-1185">Reference proteome</keyword>
<dbReference type="Proteomes" id="UP000014127">
    <property type="component" value="Unassembled WGS sequence"/>
</dbReference>
<dbReference type="Pfam" id="PF00753">
    <property type="entry name" value="Lactamase_B"/>
    <property type="match status" value="1"/>
</dbReference>
<feature type="transmembrane region" description="Helical" evidence="6">
    <location>
        <begin position="35"/>
        <end position="53"/>
    </location>
</feature>
<dbReference type="EMBL" id="AHYR01000004">
    <property type="protein sequence ID" value="EOT42540.1"/>
    <property type="molecule type" value="Genomic_DNA"/>
</dbReference>
<keyword evidence="5 6" id="KW-0472">Membrane</keyword>
<dbReference type="eggNOG" id="COG0658">
    <property type="taxonomic scope" value="Bacteria"/>
</dbReference>
<dbReference type="Pfam" id="PF03772">
    <property type="entry name" value="Competence"/>
    <property type="match status" value="1"/>
</dbReference>
<dbReference type="HOGENOM" id="CLU_010363_2_3_9"/>
<feature type="transmembrane region" description="Helical" evidence="6">
    <location>
        <begin position="419"/>
        <end position="439"/>
    </location>
</feature>
<keyword evidence="4 6" id="KW-1133">Transmembrane helix</keyword>
<dbReference type="PANTHER" id="PTHR30619:SF7">
    <property type="entry name" value="BETA-LACTAMASE DOMAIN PROTEIN"/>
    <property type="match status" value="1"/>
</dbReference>
<evidence type="ECO:0000256" key="2">
    <source>
        <dbReference type="ARBA" id="ARBA00022475"/>
    </source>
</evidence>
<dbReference type="GO" id="GO:0005886">
    <property type="term" value="C:plasma membrane"/>
    <property type="evidence" value="ECO:0007669"/>
    <property type="project" value="UniProtKB-SubCell"/>
</dbReference>
<feature type="transmembrane region" description="Helical" evidence="6">
    <location>
        <begin position="345"/>
        <end position="368"/>
    </location>
</feature>
<protein>
    <recommendedName>
        <fullName evidence="7">Metallo-beta-lactamase domain-containing protein</fullName>
    </recommendedName>
</protein>